<feature type="compositionally biased region" description="Low complexity" evidence="1">
    <location>
        <begin position="1"/>
        <end position="17"/>
    </location>
</feature>
<feature type="compositionally biased region" description="Polar residues" evidence="1">
    <location>
        <begin position="49"/>
        <end position="58"/>
    </location>
</feature>
<sequence>MSSISSRFMSSVRSLNSVGPKSHASDHSDPRSSEFIVPLPIRASMSWSSITSEGSSMASPAAEMMDEDNVAWGPPNGKKTKRS</sequence>
<evidence type="ECO:0000256" key="1">
    <source>
        <dbReference type="SAM" id="MobiDB-lite"/>
    </source>
</evidence>
<accession>A0AAD5VAF0</accession>
<feature type="region of interest" description="Disordered" evidence="1">
    <location>
        <begin position="1"/>
        <end position="33"/>
    </location>
</feature>
<comment type="caution">
    <text evidence="2">The sequence shown here is derived from an EMBL/GenBank/DDBJ whole genome shotgun (WGS) entry which is preliminary data.</text>
</comment>
<name>A0AAD5VAF0_9APHY</name>
<evidence type="ECO:0000313" key="3">
    <source>
        <dbReference type="Proteomes" id="UP001212997"/>
    </source>
</evidence>
<protein>
    <submittedName>
        <fullName evidence="2">Uncharacterized protein</fullName>
    </submittedName>
</protein>
<keyword evidence="3" id="KW-1185">Reference proteome</keyword>
<reference evidence="2" key="1">
    <citation type="submission" date="2022-07" db="EMBL/GenBank/DDBJ databases">
        <title>Genome Sequence of Physisporinus lineatus.</title>
        <authorList>
            <person name="Buettner E."/>
        </authorList>
    </citation>
    <scope>NUCLEOTIDE SEQUENCE</scope>
    <source>
        <strain evidence="2">VT162</strain>
    </source>
</reference>
<feature type="region of interest" description="Disordered" evidence="1">
    <location>
        <begin position="49"/>
        <end position="83"/>
    </location>
</feature>
<organism evidence="2 3">
    <name type="scientific">Meripilus lineatus</name>
    <dbReference type="NCBI Taxonomy" id="2056292"/>
    <lineage>
        <taxon>Eukaryota</taxon>
        <taxon>Fungi</taxon>
        <taxon>Dikarya</taxon>
        <taxon>Basidiomycota</taxon>
        <taxon>Agaricomycotina</taxon>
        <taxon>Agaricomycetes</taxon>
        <taxon>Polyporales</taxon>
        <taxon>Meripilaceae</taxon>
        <taxon>Meripilus</taxon>
    </lineage>
</organism>
<dbReference type="EMBL" id="JANAWD010000032">
    <property type="protein sequence ID" value="KAJ3490144.1"/>
    <property type="molecule type" value="Genomic_DNA"/>
</dbReference>
<proteinExistence type="predicted"/>
<dbReference type="Proteomes" id="UP001212997">
    <property type="component" value="Unassembled WGS sequence"/>
</dbReference>
<feature type="compositionally biased region" description="Basic and acidic residues" evidence="1">
    <location>
        <begin position="23"/>
        <end position="32"/>
    </location>
</feature>
<dbReference type="AlphaFoldDB" id="A0AAD5VAF0"/>
<gene>
    <name evidence="2" type="ORF">NLI96_g1636</name>
</gene>
<evidence type="ECO:0000313" key="2">
    <source>
        <dbReference type="EMBL" id="KAJ3490144.1"/>
    </source>
</evidence>